<dbReference type="AlphaFoldDB" id="A0A3P7IWF1"/>
<gene>
    <name evidence="2" type="ORF">SVUK_LOCUS7211</name>
</gene>
<dbReference type="PANTHER" id="PTHR16124:SF3">
    <property type="entry name" value="MIS18-BINDING PROTEIN 1"/>
    <property type="match status" value="1"/>
</dbReference>
<dbReference type="EMBL" id="UYYB01024256">
    <property type="protein sequence ID" value="VDM72213.1"/>
    <property type="molecule type" value="Genomic_DNA"/>
</dbReference>
<evidence type="ECO:0000313" key="3">
    <source>
        <dbReference type="Proteomes" id="UP000270094"/>
    </source>
</evidence>
<accession>A0A3P7IWF1</accession>
<feature type="domain" description="SANTA" evidence="1">
    <location>
        <begin position="8"/>
        <end position="89"/>
    </location>
</feature>
<organism evidence="2 3">
    <name type="scientific">Strongylus vulgaris</name>
    <name type="common">Blood worm</name>
    <dbReference type="NCBI Taxonomy" id="40348"/>
    <lineage>
        <taxon>Eukaryota</taxon>
        <taxon>Metazoa</taxon>
        <taxon>Ecdysozoa</taxon>
        <taxon>Nematoda</taxon>
        <taxon>Chromadorea</taxon>
        <taxon>Rhabditida</taxon>
        <taxon>Rhabditina</taxon>
        <taxon>Rhabditomorpha</taxon>
        <taxon>Strongyloidea</taxon>
        <taxon>Strongylidae</taxon>
        <taxon>Strongylus</taxon>
    </lineage>
</organism>
<evidence type="ECO:0000259" key="1">
    <source>
        <dbReference type="Pfam" id="PF09133"/>
    </source>
</evidence>
<dbReference type="GO" id="GO:0000775">
    <property type="term" value="C:chromosome, centromeric region"/>
    <property type="evidence" value="ECO:0007669"/>
    <property type="project" value="TreeGrafter"/>
</dbReference>
<dbReference type="Pfam" id="PF09133">
    <property type="entry name" value="SANTA"/>
    <property type="match status" value="1"/>
</dbReference>
<dbReference type="Proteomes" id="UP000270094">
    <property type="component" value="Unassembled WGS sequence"/>
</dbReference>
<keyword evidence="3" id="KW-1185">Reference proteome</keyword>
<proteinExistence type="predicted"/>
<protein>
    <recommendedName>
        <fullName evidence="1">SANTA domain-containing protein</fullName>
    </recommendedName>
</protein>
<evidence type="ECO:0000313" key="2">
    <source>
        <dbReference type="EMBL" id="VDM72213.1"/>
    </source>
</evidence>
<dbReference type="InterPro" id="IPR039110">
    <property type="entry name" value="KNL2-like"/>
</dbReference>
<reference evidence="2 3" key="1">
    <citation type="submission" date="2018-11" db="EMBL/GenBank/DDBJ databases">
        <authorList>
            <consortium name="Pathogen Informatics"/>
        </authorList>
    </citation>
    <scope>NUCLEOTIDE SEQUENCE [LARGE SCALE GENOMIC DNA]</scope>
</reference>
<dbReference type="OrthoDB" id="2195551at2759"/>
<dbReference type="InterPro" id="IPR015216">
    <property type="entry name" value="SANTA"/>
</dbReference>
<sequence length="105" mass="11989">MLQFVDVEDIESFGVCVEGYRPNDETETVLRNWHSTTIEKRITSTLLHSHSGSVYELRGSIDRDLAFQLGYPAELIAMFANGFPENWKSTLKEFFYVVLVSLPAI</sequence>
<dbReference type="PANTHER" id="PTHR16124">
    <property type="entry name" value="MIS18-BINDING PROTEIN 1"/>
    <property type="match status" value="1"/>
</dbReference>
<name>A0A3P7IWF1_STRVU</name>